<gene>
    <name evidence="1" type="ORF">DPEC_G00253940</name>
</gene>
<sequence length="96" mass="9868">MRLSYELEHETGIGPGEADPAQMFLDACVSSVALAVKSGGTEQSALWDSLSGCANSGGLRGAMAILLLCFSGPRAGDKGPSRVWGPASNRCAHSDD</sequence>
<protein>
    <submittedName>
        <fullName evidence="1">Uncharacterized protein</fullName>
    </submittedName>
</protein>
<accession>A0ACC2FTS9</accession>
<comment type="caution">
    <text evidence="1">The sequence shown here is derived from an EMBL/GenBank/DDBJ whole genome shotgun (WGS) entry which is preliminary data.</text>
</comment>
<dbReference type="EMBL" id="CM055749">
    <property type="protein sequence ID" value="KAJ7994869.1"/>
    <property type="molecule type" value="Genomic_DNA"/>
</dbReference>
<reference evidence="1" key="1">
    <citation type="submission" date="2021-05" db="EMBL/GenBank/DDBJ databases">
        <authorList>
            <person name="Pan Q."/>
            <person name="Jouanno E."/>
            <person name="Zahm M."/>
            <person name="Klopp C."/>
            <person name="Cabau C."/>
            <person name="Louis A."/>
            <person name="Berthelot C."/>
            <person name="Parey E."/>
            <person name="Roest Crollius H."/>
            <person name="Montfort J."/>
            <person name="Robinson-Rechavi M."/>
            <person name="Bouchez O."/>
            <person name="Lampietro C."/>
            <person name="Lopez Roques C."/>
            <person name="Donnadieu C."/>
            <person name="Postlethwait J."/>
            <person name="Bobe J."/>
            <person name="Dillon D."/>
            <person name="Chandos A."/>
            <person name="von Hippel F."/>
            <person name="Guiguen Y."/>
        </authorList>
    </citation>
    <scope>NUCLEOTIDE SEQUENCE</scope>
    <source>
        <strain evidence="1">YG-Jan2019</strain>
    </source>
</reference>
<evidence type="ECO:0000313" key="2">
    <source>
        <dbReference type="Proteomes" id="UP001157502"/>
    </source>
</evidence>
<dbReference type="Proteomes" id="UP001157502">
    <property type="component" value="Chromosome 22"/>
</dbReference>
<proteinExistence type="predicted"/>
<organism evidence="1 2">
    <name type="scientific">Dallia pectoralis</name>
    <name type="common">Alaska blackfish</name>
    <dbReference type="NCBI Taxonomy" id="75939"/>
    <lineage>
        <taxon>Eukaryota</taxon>
        <taxon>Metazoa</taxon>
        <taxon>Chordata</taxon>
        <taxon>Craniata</taxon>
        <taxon>Vertebrata</taxon>
        <taxon>Euteleostomi</taxon>
        <taxon>Actinopterygii</taxon>
        <taxon>Neopterygii</taxon>
        <taxon>Teleostei</taxon>
        <taxon>Protacanthopterygii</taxon>
        <taxon>Esociformes</taxon>
        <taxon>Umbridae</taxon>
        <taxon>Dallia</taxon>
    </lineage>
</organism>
<name>A0ACC2FTS9_DALPE</name>
<evidence type="ECO:0000313" key="1">
    <source>
        <dbReference type="EMBL" id="KAJ7994869.1"/>
    </source>
</evidence>
<keyword evidence="2" id="KW-1185">Reference proteome</keyword>